<keyword evidence="12" id="KW-1185">Reference proteome</keyword>
<evidence type="ECO:0000256" key="7">
    <source>
        <dbReference type="HAMAP-Rule" id="MF_00570"/>
    </source>
</evidence>
<evidence type="ECO:0000259" key="9">
    <source>
        <dbReference type="Pfam" id="PF04095"/>
    </source>
</evidence>
<evidence type="ECO:0000256" key="8">
    <source>
        <dbReference type="RuleBase" id="RU003838"/>
    </source>
</evidence>
<keyword evidence="4 7" id="KW-0597">Phosphoprotein</keyword>
<comment type="caution">
    <text evidence="11">The sequence shown here is derived from an EMBL/GenBank/DDBJ whole genome shotgun (WGS) entry which is preliminary data.</text>
</comment>
<dbReference type="AlphaFoldDB" id="A0A2T5HTR8"/>
<dbReference type="Gene3D" id="3.20.140.10">
    <property type="entry name" value="nicotinate phosphoribosyltransferase"/>
    <property type="match status" value="1"/>
</dbReference>
<dbReference type="SUPFAM" id="SSF54675">
    <property type="entry name" value="Nicotinate/Quinolinate PRTase N-terminal domain-like"/>
    <property type="match status" value="1"/>
</dbReference>
<dbReference type="GO" id="GO:0034355">
    <property type="term" value="P:NAD+ biosynthetic process via the salvage pathway"/>
    <property type="evidence" value="ECO:0007669"/>
    <property type="project" value="TreeGrafter"/>
</dbReference>
<dbReference type="Pfam" id="PF17767">
    <property type="entry name" value="NAPRTase_N"/>
    <property type="match status" value="1"/>
</dbReference>
<name>A0A2T5HTR8_9RHOB</name>
<comment type="similarity">
    <text evidence="2 7 8">Belongs to the NAPRTase family.</text>
</comment>
<protein>
    <recommendedName>
        <fullName evidence="3 7">Nicotinate phosphoribosyltransferase</fullName>
        <shortName evidence="7">NAPRTase</shortName>
        <ecNumber evidence="3 7">6.3.4.21</ecNumber>
    </recommendedName>
</protein>
<comment type="catalytic activity">
    <reaction evidence="7 8">
        <text>5-phospho-alpha-D-ribose 1-diphosphate + nicotinate + ATP + H2O = nicotinate beta-D-ribonucleotide + ADP + phosphate + diphosphate</text>
        <dbReference type="Rhea" id="RHEA:36163"/>
        <dbReference type="ChEBI" id="CHEBI:15377"/>
        <dbReference type="ChEBI" id="CHEBI:30616"/>
        <dbReference type="ChEBI" id="CHEBI:32544"/>
        <dbReference type="ChEBI" id="CHEBI:33019"/>
        <dbReference type="ChEBI" id="CHEBI:43474"/>
        <dbReference type="ChEBI" id="CHEBI:57502"/>
        <dbReference type="ChEBI" id="CHEBI:58017"/>
        <dbReference type="ChEBI" id="CHEBI:456216"/>
        <dbReference type="EC" id="6.3.4.21"/>
    </reaction>
</comment>
<dbReference type="HAMAP" id="MF_00570">
    <property type="entry name" value="NAPRTase"/>
    <property type="match status" value="1"/>
</dbReference>
<dbReference type="EC" id="6.3.4.21" evidence="3 7"/>
<dbReference type="GO" id="GO:0004516">
    <property type="term" value="F:nicotinate phosphoribosyltransferase activity"/>
    <property type="evidence" value="ECO:0007669"/>
    <property type="project" value="UniProtKB-UniRule"/>
</dbReference>
<comment type="PTM">
    <text evidence="7 8">Transiently phosphorylated on a His residue during the reaction cycle. Phosphorylation strongly increases the affinity for substrates and increases the rate of nicotinate D-ribonucleotide production. Dephosphorylation regenerates the low-affinity form of the enzyme, leading to product release.</text>
</comment>
<reference evidence="11 12" key="1">
    <citation type="submission" date="2018-04" db="EMBL/GenBank/DDBJ databases">
        <title>Genomic Encyclopedia of Archaeal and Bacterial Type Strains, Phase II (KMG-II): from individual species to whole genera.</title>
        <authorList>
            <person name="Goeker M."/>
        </authorList>
    </citation>
    <scope>NUCLEOTIDE SEQUENCE [LARGE SCALE GENOMIC DNA]</scope>
    <source>
        <strain evidence="11 12">DSM 100434</strain>
    </source>
</reference>
<sequence>MVDIATRVYNHKWKIDPIVRSLIDTDFYKLLMCQSVFRNKPDTTVTFSLINRSKDIRLAEMIDEGELREQLDHVRSLSLKRGESTWMRGNTFYGKRQMFRSDFMEWFENLRLPAYQLEKHDGQYELTFEGSWPEVMLWEIPALAILMELRSRAVLGPMKKFELQVLYARAMTKLWEKVKRLQPLDGLKIADFGTRRRHSYLWQDWCVQAMVEGLGNKFTGTSNCHIAMMRDLEAVGTNAHELPMVYSALARDDKALAEAPYDVLRDWQDEHSGNLRIILPDTYGTKGFLDRAPDWLAGWTGIRIDSGDPATGAEIAIDWWKSRGEDPLSKLIIFSDGLDTDKIIELHKQFKGRVKTSFGWGTLLTNDFRGLTPDDALAPFSLVCKAISANGNPTVKLSDNPNKAMGPAEEVTRYKRVFGVGEQEAMEVVV</sequence>
<dbReference type="UniPathway" id="UPA00253">
    <property type="reaction ID" value="UER00457"/>
</dbReference>
<evidence type="ECO:0000313" key="12">
    <source>
        <dbReference type="Proteomes" id="UP000244077"/>
    </source>
</evidence>
<evidence type="ECO:0000256" key="1">
    <source>
        <dbReference type="ARBA" id="ARBA00004952"/>
    </source>
</evidence>
<feature type="domain" description="Nicotinate phosphoribosyltransferase N-terminal" evidence="10">
    <location>
        <begin position="23"/>
        <end position="146"/>
    </location>
</feature>
<dbReference type="PANTHER" id="PTHR11098:SF1">
    <property type="entry name" value="NICOTINATE PHOSPHORIBOSYLTRANSFERASE"/>
    <property type="match status" value="1"/>
</dbReference>
<organism evidence="11 12">
    <name type="scientific">Celeribacter persicus</name>
    <dbReference type="NCBI Taxonomy" id="1651082"/>
    <lineage>
        <taxon>Bacteria</taxon>
        <taxon>Pseudomonadati</taxon>
        <taxon>Pseudomonadota</taxon>
        <taxon>Alphaproteobacteria</taxon>
        <taxon>Rhodobacterales</taxon>
        <taxon>Roseobacteraceae</taxon>
        <taxon>Celeribacter</taxon>
    </lineage>
</organism>
<evidence type="ECO:0000313" key="11">
    <source>
        <dbReference type="EMBL" id="PTQ74985.1"/>
    </source>
</evidence>
<feature type="modified residue" description="Phosphohistidine; by autocatalysis" evidence="7">
    <location>
        <position position="240"/>
    </location>
</feature>
<evidence type="ECO:0000256" key="5">
    <source>
        <dbReference type="ARBA" id="ARBA00022598"/>
    </source>
</evidence>
<dbReference type="NCBIfam" id="TIGR01514">
    <property type="entry name" value="NAPRTase"/>
    <property type="match status" value="1"/>
</dbReference>
<proteinExistence type="inferred from homology"/>
<evidence type="ECO:0000256" key="4">
    <source>
        <dbReference type="ARBA" id="ARBA00022553"/>
    </source>
</evidence>
<evidence type="ECO:0000256" key="6">
    <source>
        <dbReference type="ARBA" id="ARBA00022642"/>
    </source>
</evidence>
<dbReference type="PIRSF" id="PIRSF000484">
    <property type="entry name" value="NAPRT"/>
    <property type="match status" value="1"/>
</dbReference>
<dbReference type="NCBIfam" id="NF003704">
    <property type="entry name" value="PRK05321.1"/>
    <property type="match status" value="1"/>
</dbReference>
<dbReference type="PANTHER" id="PTHR11098">
    <property type="entry name" value="NICOTINATE PHOSPHORIBOSYLTRANSFERASE"/>
    <property type="match status" value="1"/>
</dbReference>
<dbReference type="GO" id="GO:0005829">
    <property type="term" value="C:cytosol"/>
    <property type="evidence" value="ECO:0007669"/>
    <property type="project" value="TreeGrafter"/>
</dbReference>
<dbReference type="InterPro" id="IPR006406">
    <property type="entry name" value="Nic_PRibTrfase"/>
</dbReference>
<dbReference type="RefSeq" id="WP_107815639.1">
    <property type="nucleotide sequence ID" value="NZ_QAOH01000003.1"/>
</dbReference>
<dbReference type="Proteomes" id="UP000244077">
    <property type="component" value="Unassembled WGS sequence"/>
</dbReference>
<comment type="pathway">
    <text evidence="1 7 8">Cofactor biosynthesis; NAD(+) biosynthesis; nicotinate D-ribonucleotide from nicotinate: step 1/1.</text>
</comment>
<dbReference type="InterPro" id="IPR007229">
    <property type="entry name" value="Nic_PRibTrfase-Fam"/>
</dbReference>
<evidence type="ECO:0000256" key="3">
    <source>
        <dbReference type="ARBA" id="ARBA00013236"/>
    </source>
</evidence>
<dbReference type="InterPro" id="IPR036068">
    <property type="entry name" value="Nicotinate_pribotase-like_C"/>
</dbReference>
<comment type="function">
    <text evidence="7 8">Catalyzes the synthesis of beta-nicotinate D-ribonucleotide from nicotinate and 5-phospho-D-ribose 1-phosphate at the expense of ATP.</text>
</comment>
<keyword evidence="11" id="KW-0328">Glycosyltransferase</keyword>
<keyword evidence="6 7" id="KW-0662">Pyridine nucleotide biosynthesis</keyword>
<dbReference type="EMBL" id="QAOH01000003">
    <property type="protein sequence ID" value="PTQ74985.1"/>
    <property type="molecule type" value="Genomic_DNA"/>
</dbReference>
<keyword evidence="5 7" id="KW-0436">Ligase</keyword>
<dbReference type="InterPro" id="IPR041525">
    <property type="entry name" value="N/Namide_PRibTrfase"/>
</dbReference>
<dbReference type="SUPFAM" id="SSF51690">
    <property type="entry name" value="Nicotinate/Quinolinate PRTase C-terminal domain-like"/>
    <property type="match status" value="1"/>
</dbReference>
<evidence type="ECO:0000256" key="2">
    <source>
        <dbReference type="ARBA" id="ARBA00010897"/>
    </source>
</evidence>
<keyword evidence="11" id="KW-0808">Transferase</keyword>
<dbReference type="OrthoDB" id="9771406at2"/>
<gene>
    <name evidence="7" type="primary">pncB</name>
    <name evidence="11" type="ORF">C8N42_103278</name>
</gene>
<accession>A0A2T5HTR8</accession>
<dbReference type="Pfam" id="PF04095">
    <property type="entry name" value="NAPRTase"/>
    <property type="match status" value="1"/>
</dbReference>
<feature type="domain" description="Nicotinate/nicotinamide phosphoribosyltransferase" evidence="9">
    <location>
        <begin position="188"/>
        <end position="422"/>
    </location>
</feature>
<dbReference type="InterPro" id="IPR040727">
    <property type="entry name" value="NAPRTase_N"/>
</dbReference>
<dbReference type="GO" id="GO:0016757">
    <property type="term" value="F:glycosyltransferase activity"/>
    <property type="evidence" value="ECO:0007669"/>
    <property type="project" value="UniProtKB-KW"/>
</dbReference>
<evidence type="ECO:0000259" key="10">
    <source>
        <dbReference type="Pfam" id="PF17767"/>
    </source>
</evidence>